<evidence type="ECO:0000313" key="2">
    <source>
        <dbReference type="EMBL" id="MBU3875519.1"/>
    </source>
</evidence>
<feature type="transmembrane region" description="Helical" evidence="1">
    <location>
        <begin position="188"/>
        <end position="208"/>
    </location>
</feature>
<feature type="transmembrane region" description="Helical" evidence="1">
    <location>
        <begin position="116"/>
        <end position="137"/>
    </location>
</feature>
<evidence type="ECO:0000256" key="1">
    <source>
        <dbReference type="SAM" id="Phobius"/>
    </source>
</evidence>
<proteinExistence type="predicted"/>
<comment type="caution">
    <text evidence="2">The sequence shown here is derived from an EMBL/GenBank/DDBJ whole genome shotgun (WGS) entry which is preliminary data.</text>
</comment>
<keyword evidence="1" id="KW-0472">Membrane</keyword>
<accession>A0ABS6D1Y8</accession>
<name>A0ABS6D1Y8_9FIRM</name>
<dbReference type="Pfam" id="PF13346">
    <property type="entry name" value="ABC2_membrane_5"/>
    <property type="match status" value="1"/>
</dbReference>
<dbReference type="EMBL" id="JABACJ020000004">
    <property type="protein sequence ID" value="MBU3875519.1"/>
    <property type="molecule type" value="Genomic_DNA"/>
</dbReference>
<feature type="transmembrane region" description="Helical" evidence="1">
    <location>
        <begin position="149"/>
        <end position="168"/>
    </location>
</feature>
<protein>
    <submittedName>
        <fullName evidence="2">ABC-2 transporter permease</fullName>
    </submittedName>
</protein>
<evidence type="ECO:0000313" key="3">
    <source>
        <dbReference type="Proteomes" id="UP000723714"/>
    </source>
</evidence>
<dbReference type="RefSeq" id="WP_216240552.1">
    <property type="nucleotide sequence ID" value="NZ_JABACJ020000004.1"/>
</dbReference>
<keyword evidence="1" id="KW-0812">Transmembrane</keyword>
<organism evidence="2 3">
    <name type="scientific">Faecalicatena faecalis</name>
    <dbReference type="NCBI Taxonomy" id="2726362"/>
    <lineage>
        <taxon>Bacteria</taxon>
        <taxon>Bacillati</taxon>
        <taxon>Bacillota</taxon>
        <taxon>Clostridia</taxon>
        <taxon>Lachnospirales</taxon>
        <taxon>Lachnospiraceae</taxon>
        <taxon>Faecalicatena</taxon>
    </lineage>
</organism>
<dbReference type="Proteomes" id="UP000723714">
    <property type="component" value="Unassembled WGS sequence"/>
</dbReference>
<feature type="transmembrane region" description="Helical" evidence="1">
    <location>
        <begin position="12"/>
        <end position="31"/>
    </location>
</feature>
<dbReference type="InterPro" id="IPR025699">
    <property type="entry name" value="ABC2_memb-like"/>
</dbReference>
<feature type="transmembrane region" description="Helical" evidence="1">
    <location>
        <begin position="82"/>
        <end position="104"/>
    </location>
</feature>
<sequence>MKGLLIKDFKLLKSQTNFFITIFIIGILLMVMQGSPIIPISYGTLMFSMFTLSTISYDEFDNCNAFLFTLPVTRKQYVLEKYVFGILVAVIPWAVSTGISVIYQTIKNPGEDLTELLISAPVMLCFALVFLGLTLPVQLKFGADKGRMAMFGVMGVIVVIGFVIGFVLKSLGIPLEEMISNLTTMGLAGLLGAILTFCAVLWVISYSVSLKIIVKKQF</sequence>
<keyword evidence="1" id="KW-1133">Transmembrane helix</keyword>
<gene>
    <name evidence="2" type="ORF">HGO97_006805</name>
</gene>
<reference evidence="2 3" key="1">
    <citation type="submission" date="2021-06" db="EMBL/GenBank/DDBJ databases">
        <title>Faecalicatena sp. nov. isolated from porcine feces.</title>
        <authorList>
            <person name="Oh B.S."/>
            <person name="Lee J.H."/>
        </authorList>
    </citation>
    <scope>NUCLEOTIDE SEQUENCE [LARGE SCALE GENOMIC DNA]</scope>
    <source>
        <strain evidence="2 3">AGMB00832</strain>
    </source>
</reference>
<keyword evidence="3" id="KW-1185">Reference proteome</keyword>